<dbReference type="PANTHER" id="PTHR45936">
    <property type="entry name" value="TRNA-DIHYDROURIDINE(20) SYNTHASE [NAD(P)+]-LIKE"/>
    <property type="match status" value="1"/>
</dbReference>
<gene>
    <name evidence="2" type="ORF">DPMN_175689</name>
</gene>
<dbReference type="AlphaFoldDB" id="A0A9D4E8B8"/>
<dbReference type="Proteomes" id="UP000828390">
    <property type="component" value="Unassembled WGS sequence"/>
</dbReference>
<name>A0A9D4E8B8_DREPO</name>
<keyword evidence="1" id="KW-0175">Coiled coil</keyword>
<reference evidence="2" key="1">
    <citation type="journal article" date="2019" name="bioRxiv">
        <title>The Genome of the Zebra Mussel, Dreissena polymorpha: A Resource for Invasive Species Research.</title>
        <authorList>
            <person name="McCartney M.A."/>
            <person name="Auch B."/>
            <person name="Kono T."/>
            <person name="Mallez S."/>
            <person name="Zhang Y."/>
            <person name="Obille A."/>
            <person name="Becker A."/>
            <person name="Abrahante J.E."/>
            <person name="Garbe J."/>
            <person name="Badalamenti J.P."/>
            <person name="Herman A."/>
            <person name="Mangelson H."/>
            <person name="Liachko I."/>
            <person name="Sullivan S."/>
            <person name="Sone E.D."/>
            <person name="Koren S."/>
            <person name="Silverstein K.A.T."/>
            <person name="Beckman K.B."/>
            <person name="Gohl D.M."/>
        </authorList>
    </citation>
    <scope>NUCLEOTIDE SEQUENCE</scope>
    <source>
        <strain evidence="2">Duluth1</strain>
        <tissue evidence="2">Whole animal</tissue>
    </source>
</reference>
<feature type="coiled-coil region" evidence="1">
    <location>
        <begin position="25"/>
        <end position="52"/>
    </location>
</feature>
<sequence>MLEEKTEKLLEKAEATRNFAFVTESNILRMGCKDKRRQLEELEKESKAWVLDYHLIIPVIAKWVLNCHLIIPVIAKWVLDYHLIIPVIAKWLLNDHLIIPVIAKWVLNDHLIIPVIAKWWVLNDHLIIPVIAKWVLNDNLIIPVIAKWVLDYHLTIPVIKKVDLTIPDKANGGSLEILSYEDIAKFREATGSSSVMVARAAQWNTSIFRPKGILPVKETTTSPTPTTALAFDSPIFPGNQCGQVSRGNLVWGSYNRESQPEIPEKPVGFTFIENPRNREQRRKTEDGTSLDLMPYAPVQSCIMQGLVHLNSLHDWQTVLELCYNKVIIQSSKQPNKKASYDTFNRLDVSFYTDATRVSSLWMQFAEQAAAIVALTVIGEHDGRKPATTSPNDEVLRAWREEFQMRDDVSAICRHKKVLSGSDAAKNRLERAMEEDLDKSSSLNGGKCDVDASNEKLSLMLD</sequence>
<keyword evidence="3" id="KW-1185">Reference proteome</keyword>
<protein>
    <submittedName>
        <fullName evidence="2">Uncharacterized protein</fullName>
    </submittedName>
</protein>
<dbReference type="Gene3D" id="3.20.20.70">
    <property type="entry name" value="Aldolase class I"/>
    <property type="match status" value="1"/>
</dbReference>
<dbReference type="PANTHER" id="PTHR45936:SF1">
    <property type="entry name" value="TRNA-DIHYDROURIDINE(20) SYNTHASE [NAD(P)+]-LIKE"/>
    <property type="match status" value="1"/>
</dbReference>
<dbReference type="SUPFAM" id="SSF51395">
    <property type="entry name" value="FMN-linked oxidoreductases"/>
    <property type="match status" value="1"/>
</dbReference>
<evidence type="ECO:0000313" key="2">
    <source>
        <dbReference type="EMBL" id="KAH3774310.1"/>
    </source>
</evidence>
<dbReference type="GO" id="GO:0005737">
    <property type="term" value="C:cytoplasm"/>
    <property type="evidence" value="ECO:0007669"/>
    <property type="project" value="TreeGrafter"/>
</dbReference>
<evidence type="ECO:0000256" key="1">
    <source>
        <dbReference type="SAM" id="Coils"/>
    </source>
</evidence>
<accession>A0A9D4E8B8</accession>
<dbReference type="InterPro" id="IPR013785">
    <property type="entry name" value="Aldolase_TIM"/>
</dbReference>
<dbReference type="GO" id="GO:0017150">
    <property type="term" value="F:tRNA dihydrouridine synthase activity"/>
    <property type="evidence" value="ECO:0007669"/>
    <property type="project" value="TreeGrafter"/>
</dbReference>
<organism evidence="2 3">
    <name type="scientific">Dreissena polymorpha</name>
    <name type="common">Zebra mussel</name>
    <name type="synonym">Mytilus polymorpha</name>
    <dbReference type="NCBI Taxonomy" id="45954"/>
    <lineage>
        <taxon>Eukaryota</taxon>
        <taxon>Metazoa</taxon>
        <taxon>Spiralia</taxon>
        <taxon>Lophotrochozoa</taxon>
        <taxon>Mollusca</taxon>
        <taxon>Bivalvia</taxon>
        <taxon>Autobranchia</taxon>
        <taxon>Heteroconchia</taxon>
        <taxon>Euheterodonta</taxon>
        <taxon>Imparidentia</taxon>
        <taxon>Neoheterodontei</taxon>
        <taxon>Myida</taxon>
        <taxon>Dreissenoidea</taxon>
        <taxon>Dreissenidae</taxon>
        <taxon>Dreissena</taxon>
    </lineage>
</organism>
<dbReference type="InterPro" id="IPR052582">
    <property type="entry name" value="tRNA-DUS-like"/>
</dbReference>
<dbReference type="EMBL" id="JAIWYP010000009">
    <property type="protein sequence ID" value="KAH3774310.1"/>
    <property type="molecule type" value="Genomic_DNA"/>
</dbReference>
<proteinExistence type="predicted"/>
<reference evidence="2" key="2">
    <citation type="submission" date="2020-11" db="EMBL/GenBank/DDBJ databases">
        <authorList>
            <person name="McCartney M.A."/>
            <person name="Auch B."/>
            <person name="Kono T."/>
            <person name="Mallez S."/>
            <person name="Becker A."/>
            <person name="Gohl D.M."/>
            <person name="Silverstein K.A.T."/>
            <person name="Koren S."/>
            <person name="Bechman K.B."/>
            <person name="Herman A."/>
            <person name="Abrahante J.E."/>
            <person name="Garbe J."/>
        </authorList>
    </citation>
    <scope>NUCLEOTIDE SEQUENCE</scope>
    <source>
        <strain evidence="2">Duluth1</strain>
        <tissue evidence="2">Whole animal</tissue>
    </source>
</reference>
<evidence type="ECO:0000313" key="3">
    <source>
        <dbReference type="Proteomes" id="UP000828390"/>
    </source>
</evidence>
<comment type="caution">
    <text evidence="2">The sequence shown here is derived from an EMBL/GenBank/DDBJ whole genome shotgun (WGS) entry which is preliminary data.</text>
</comment>